<dbReference type="SMART" id="SM00388">
    <property type="entry name" value="HisKA"/>
    <property type="match status" value="1"/>
</dbReference>
<dbReference type="EMBL" id="CP036279">
    <property type="protein sequence ID" value="QDU61765.1"/>
    <property type="molecule type" value="Genomic_DNA"/>
</dbReference>
<dbReference type="CDD" id="cd00082">
    <property type="entry name" value="HisKA"/>
    <property type="match status" value="1"/>
</dbReference>
<gene>
    <name evidence="11" type="primary">kinE_1</name>
    <name evidence="11" type="ORF">Pan216_26300</name>
</gene>
<dbReference type="EC" id="2.7.13.3" evidence="2"/>
<keyword evidence="9" id="KW-0175">Coiled coil</keyword>
<dbReference type="InterPro" id="IPR036097">
    <property type="entry name" value="HisK_dim/P_sf"/>
</dbReference>
<comment type="catalytic activity">
    <reaction evidence="1">
        <text>ATP + protein L-histidine = ADP + protein N-phospho-L-histidine.</text>
        <dbReference type="EC" id="2.7.13.3"/>
    </reaction>
</comment>
<evidence type="ECO:0000256" key="4">
    <source>
        <dbReference type="ARBA" id="ARBA00022679"/>
    </source>
</evidence>
<keyword evidence="4 11" id="KW-0808">Transferase</keyword>
<dbReference type="Gene3D" id="3.30.565.10">
    <property type="entry name" value="Histidine kinase-like ATPase, C-terminal domain"/>
    <property type="match status" value="1"/>
</dbReference>
<dbReference type="InterPro" id="IPR003594">
    <property type="entry name" value="HATPase_dom"/>
</dbReference>
<dbReference type="PROSITE" id="PS50109">
    <property type="entry name" value="HIS_KIN"/>
    <property type="match status" value="1"/>
</dbReference>
<evidence type="ECO:0000256" key="2">
    <source>
        <dbReference type="ARBA" id="ARBA00012438"/>
    </source>
</evidence>
<keyword evidence="3" id="KW-0597">Phosphoprotein</keyword>
<protein>
    <recommendedName>
        <fullName evidence="2">histidine kinase</fullName>
        <ecNumber evidence="2">2.7.13.3</ecNumber>
    </recommendedName>
</protein>
<organism evidence="11 12">
    <name type="scientific">Kolteria novifilia</name>
    <dbReference type="NCBI Taxonomy" id="2527975"/>
    <lineage>
        <taxon>Bacteria</taxon>
        <taxon>Pseudomonadati</taxon>
        <taxon>Planctomycetota</taxon>
        <taxon>Planctomycetia</taxon>
        <taxon>Kolteriales</taxon>
        <taxon>Kolteriaceae</taxon>
        <taxon>Kolteria</taxon>
    </lineage>
</organism>
<dbReference type="InterPro" id="IPR004358">
    <property type="entry name" value="Sig_transdc_His_kin-like_C"/>
</dbReference>
<evidence type="ECO:0000256" key="7">
    <source>
        <dbReference type="ARBA" id="ARBA00022840"/>
    </source>
</evidence>
<evidence type="ECO:0000313" key="12">
    <source>
        <dbReference type="Proteomes" id="UP000317093"/>
    </source>
</evidence>
<dbReference type="KEGG" id="knv:Pan216_26300"/>
<dbReference type="Proteomes" id="UP000317093">
    <property type="component" value="Chromosome"/>
</dbReference>
<dbReference type="PANTHER" id="PTHR43065">
    <property type="entry name" value="SENSOR HISTIDINE KINASE"/>
    <property type="match status" value="1"/>
</dbReference>
<evidence type="ECO:0000256" key="6">
    <source>
        <dbReference type="ARBA" id="ARBA00022777"/>
    </source>
</evidence>
<evidence type="ECO:0000256" key="9">
    <source>
        <dbReference type="SAM" id="Coils"/>
    </source>
</evidence>
<accession>A0A518B453</accession>
<feature type="domain" description="Histidine kinase" evidence="10">
    <location>
        <begin position="384"/>
        <end position="593"/>
    </location>
</feature>
<dbReference type="InterPro" id="IPR003661">
    <property type="entry name" value="HisK_dim/P_dom"/>
</dbReference>
<dbReference type="Pfam" id="PF00512">
    <property type="entry name" value="HisKA"/>
    <property type="match status" value="1"/>
</dbReference>
<dbReference type="SMART" id="SM00387">
    <property type="entry name" value="HATPase_c"/>
    <property type="match status" value="1"/>
</dbReference>
<evidence type="ECO:0000256" key="8">
    <source>
        <dbReference type="ARBA" id="ARBA00023012"/>
    </source>
</evidence>
<keyword evidence="5" id="KW-0547">Nucleotide-binding</keyword>
<keyword evidence="8" id="KW-0902">Two-component regulatory system</keyword>
<dbReference type="InterPro" id="IPR005467">
    <property type="entry name" value="His_kinase_dom"/>
</dbReference>
<keyword evidence="6 11" id="KW-0418">Kinase</keyword>
<proteinExistence type="predicted"/>
<evidence type="ECO:0000256" key="3">
    <source>
        <dbReference type="ARBA" id="ARBA00022553"/>
    </source>
</evidence>
<evidence type="ECO:0000259" key="10">
    <source>
        <dbReference type="PROSITE" id="PS50109"/>
    </source>
</evidence>
<dbReference type="PRINTS" id="PR00344">
    <property type="entry name" value="BCTRLSENSOR"/>
</dbReference>
<evidence type="ECO:0000256" key="1">
    <source>
        <dbReference type="ARBA" id="ARBA00000085"/>
    </source>
</evidence>
<evidence type="ECO:0000256" key="5">
    <source>
        <dbReference type="ARBA" id="ARBA00022741"/>
    </source>
</evidence>
<dbReference type="GO" id="GO:0000155">
    <property type="term" value="F:phosphorelay sensor kinase activity"/>
    <property type="evidence" value="ECO:0007669"/>
    <property type="project" value="InterPro"/>
</dbReference>
<dbReference type="AlphaFoldDB" id="A0A518B453"/>
<dbReference type="RefSeq" id="WP_419193588.1">
    <property type="nucleotide sequence ID" value="NZ_CP036279.1"/>
</dbReference>
<dbReference type="SUPFAM" id="SSF55874">
    <property type="entry name" value="ATPase domain of HSP90 chaperone/DNA topoisomerase II/histidine kinase"/>
    <property type="match status" value="1"/>
</dbReference>
<keyword evidence="7" id="KW-0067">ATP-binding</keyword>
<dbReference type="Gene3D" id="1.10.287.130">
    <property type="match status" value="1"/>
</dbReference>
<feature type="coiled-coil region" evidence="9">
    <location>
        <begin position="338"/>
        <end position="365"/>
    </location>
</feature>
<sequence length="605" mass="65696">MILHSAGCPDGFRSQRDLSSNLSWFVDLAEKPDPFDYLSLARQCPDLALVLVEATIPQRAQKESSSDSWASWPSRFLGYPDWETVASKMGERLPEHQRPDRLPHALLAQSIAAMTGWEKLEAVFWSTLLRPSPIAEPLTGVDLLNHLEGTSPSRRCTALAEQLLYVGGAANARQEVGARLSRLFPGIPWPSVLADVPRCASRKQLSLDGDAWRLLRLGARNAALACARHDEEDLHLISLTRSQEELATVLASFLARNICGSIALWLADFGGLGLVLEDGRLSLAEESKVAFEAETLPGHLRRSSPLIGSGGEALSVLYLEEEEATPTLRRQLPALSSALRARQERESLRQTADDCRQRLAELTEQTASESDRRLWRAIAEFAAGAGHEINNPLGTILGKTGELLHGEVDAGRRESLHKIDDQVKRIHRMIRDLHILGREKPASHGTMSTSGILERAVAEASKRAASTQLTLSPIEAAPHIVGRPEDVVRMIAEVIVNALEVAGSEGRVEVAASLERSAGGSEVFRVDVRDSGPGFRDEDRLHAFDPFYSGRSAGRGLGMGLPVARQIAEEHGGRVVIDSGPPTCVSIFLPALASGEGHDANSKVA</sequence>
<dbReference type="CDD" id="cd00075">
    <property type="entry name" value="HATPase"/>
    <property type="match status" value="1"/>
</dbReference>
<name>A0A518B453_9BACT</name>
<dbReference type="Pfam" id="PF02518">
    <property type="entry name" value="HATPase_c"/>
    <property type="match status" value="1"/>
</dbReference>
<dbReference type="InterPro" id="IPR036890">
    <property type="entry name" value="HATPase_C_sf"/>
</dbReference>
<dbReference type="GO" id="GO:0005524">
    <property type="term" value="F:ATP binding"/>
    <property type="evidence" value="ECO:0007669"/>
    <property type="project" value="UniProtKB-KW"/>
</dbReference>
<reference evidence="11 12" key="1">
    <citation type="submission" date="2019-02" db="EMBL/GenBank/DDBJ databases">
        <title>Deep-cultivation of Planctomycetes and their phenomic and genomic characterization uncovers novel biology.</title>
        <authorList>
            <person name="Wiegand S."/>
            <person name="Jogler M."/>
            <person name="Boedeker C."/>
            <person name="Pinto D."/>
            <person name="Vollmers J."/>
            <person name="Rivas-Marin E."/>
            <person name="Kohn T."/>
            <person name="Peeters S.H."/>
            <person name="Heuer A."/>
            <person name="Rast P."/>
            <person name="Oberbeckmann S."/>
            <person name="Bunk B."/>
            <person name="Jeske O."/>
            <person name="Meyerdierks A."/>
            <person name="Storesund J.E."/>
            <person name="Kallscheuer N."/>
            <person name="Luecker S."/>
            <person name="Lage O.M."/>
            <person name="Pohl T."/>
            <person name="Merkel B.J."/>
            <person name="Hornburger P."/>
            <person name="Mueller R.-W."/>
            <person name="Bruemmer F."/>
            <person name="Labrenz M."/>
            <person name="Spormann A.M."/>
            <person name="Op den Camp H."/>
            <person name="Overmann J."/>
            <person name="Amann R."/>
            <person name="Jetten M.S.M."/>
            <person name="Mascher T."/>
            <person name="Medema M.H."/>
            <person name="Devos D.P."/>
            <person name="Kaster A.-K."/>
            <person name="Ovreas L."/>
            <person name="Rohde M."/>
            <person name="Galperin M.Y."/>
            <person name="Jogler C."/>
        </authorList>
    </citation>
    <scope>NUCLEOTIDE SEQUENCE [LARGE SCALE GENOMIC DNA]</scope>
    <source>
        <strain evidence="11 12">Pan216</strain>
    </source>
</reference>
<dbReference type="SUPFAM" id="SSF47384">
    <property type="entry name" value="Homodimeric domain of signal transducing histidine kinase"/>
    <property type="match status" value="1"/>
</dbReference>
<keyword evidence="12" id="KW-1185">Reference proteome</keyword>
<evidence type="ECO:0000313" key="11">
    <source>
        <dbReference type="EMBL" id="QDU61765.1"/>
    </source>
</evidence>
<dbReference type="PANTHER" id="PTHR43065:SF10">
    <property type="entry name" value="PEROXIDE STRESS-ACTIVATED HISTIDINE KINASE MAK3"/>
    <property type="match status" value="1"/>
</dbReference>